<proteinExistence type="predicted"/>
<evidence type="ECO:0000313" key="2">
    <source>
        <dbReference type="Proteomes" id="UP000807469"/>
    </source>
</evidence>
<sequence length="269" mass="30555">MTELPLVGHEFSPVRNVRQRKGTFKSGKVARARPVIPPEDKLCLITYTKINGQDAWTLWDAGSTTTSITPSFADVANINAFPLLDPFMVQLGTVGSRAKITHGADVKVSMPGFNDSIYVDICNLDRYDLVIGTPFMRRNGVVLDFERNVITINGTDIPALPYPNDIDPRLHRTRATIELTEDDIPQLREHWRREYDDMVNGTPSKLPPFREVNHEIHLIDENRVYTYHTPRCPNALRTQFYEKLNRYVTSGWWTASSTAQAAPLMCIPK</sequence>
<comment type="caution">
    <text evidence="1">The sequence shown here is derived from an EMBL/GenBank/DDBJ whole genome shotgun (WGS) entry which is preliminary data.</text>
</comment>
<dbReference type="CDD" id="cd00303">
    <property type="entry name" value="retropepsin_like"/>
    <property type="match status" value="1"/>
</dbReference>
<evidence type="ECO:0000313" key="1">
    <source>
        <dbReference type="EMBL" id="KAF9484074.1"/>
    </source>
</evidence>
<dbReference type="Gene3D" id="2.40.70.10">
    <property type="entry name" value="Acid Proteases"/>
    <property type="match status" value="1"/>
</dbReference>
<gene>
    <name evidence="1" type="ORF">BDN70DRAFT_798505</name>
</gene>
<dbReference type="InterPro" id="IPR021109">
    <property type="entry name" value="Peptidase_aspartic_dom_sf"/>
</dbReference>
<name>A0A9P6D518_9AGAR</name>
<dbReference type="EMBL" id="MU155147">
    <property type="protein sequence ID" value="KAF9484074.1"/>
    <property type="molecule type" value="Genomic_DNA"/>
</dbReference>
<accession>A0A9P6D518</accession>
<feature type="non-terminal residue" evidence="1">
    <location>
        <position position="269"/>
    </location>
</feature>
<keyword evidence="2" id="KW-1185">Reference proteome</keyword>
<dbReference type="SUPFAM" id="SSF50630">
    <property type="entry name" value="Acid proteases"/>
    <property type="match status" value="1"/>
</dbReference>
<dbReference type="OrthoDB" id="3254954at2759"/>
<protein>
    <submittedName>
        <fullName evidence="1">Uncharacterized protein</fullName>
    </submittedName>
</protein>
<dbReference type="Proteomes" id="UP000807469">
    <property type="component" value="Unassembled WGS sequence"/>
</dbReference>
<dbReference type="AlphaFoldDB" id="A0A9P6D518"/>
<reference evidence="1" key="1">
    <citation type="submission" date="2020-11" db="EMBL/GenBank/DDBJ databases">
        <authorList>
            <consortium name="DOE Joint Genome Institute"/>
            <person name="Ahrendt S."/>
            <person name="Riley R."/>
            <person name="Andreopoulos W."/>
            <person name="Labutti K."/>
            <person name="Pangilinan J."/>
            <person name="Ruiz-Duenas F.J."/>
            <person name="Barrasa J.M."/>
            <person name="Sanchez-Garcia M."/>
            <person name="Camarero S."/>
            <person name="Miyauchi S."/>
            <person name="Serrano A."/>
            <person name="Linde D."/>
            <person name="Babiker R."/>
            <person name="Drula E."/>
            <person name="Ayuso-Fernandez I."/>
            <person name="Pacheco R."/>
            <person name="Padilla G."/>
            <person name="Ferreira P."/>
            <person name="Barriuso J."/>
            <person name="Kellner H."/>
            <person name="Castanera R."/>
            <person name="Alfaro M."/>
            <person name="Ramirez L."/>
            <person name="Pisabarro A.G."/>
            <person name="Kuo A."/>
            <person name="Tritt A."/>
            <person name="Lipzen A."/>
            <person name="He G."/>
            <person name="Yan M."/>
            <person name="Ng V."/>
            <person name="Cullen D."/>
            <person name="Martin F."/>
            <person name="Rosso M.-N."/>
            <person name="Henrissat B."/>
            <person name="Hibbett D."/>
            <person name="Martinez A.T."/>
            <person name="Grigoriev I.V."/>
        </authorList>
    </citation>
    <scope>NUCLEOTIDE SEQUENCE</scope>
    <source>
        <strain evidence="1">CIRM-BRFM 674</strain>
    </source>
</reference>
<organism evidence="1 2">
    <name type="scientific">Pholiota conissans</name>
    <dbReference type="NCBI Taxonomy" id="109636"/>
    <lineage>
        <taxon>Eukaryota</taxon>
        <taxon>Fungi</taxon>
        <taxon>Dikarya</taxon>
        <taxon>Basidiomycota</taxon>
        <taxon>Agaricomycotina</taxon>
        <taxon>Agaricomycetes</taxon>
        <taxon>Agaricomycetidae</taxon>
        <taxon>Agaricales</taxon>
        <taxon>Agaricineae</taxon>
        <taxon>Strophariaceae</taxon>
        <taxon>Pholiota</taxon>
    </lineage>
</organism>